<name>A0A6C0J232_9ZZZZ</name>
<accession>A0A6C0J232</accession>
<dbReference type="EMBL" id="MN740286">
    <property type="protein sequence ID" value="QHT98007.1"/>
    <property type="molecule type" value="Genomic_DNA"/>
</dbReference>
<proteinExistence type="predicted"/>
<protein>
    <submittedName>
        <fullName evidence="1">Uncharacterized protein</fullName>
    </submittedName>
</protein>
<evidence type="ECO:0000313" key="1">
    <source>
        <dbReference type="EMBL" id="QHT98007.1"/>
    </source>
</evidence>
<reference evidence="1" key="1">
    <citation type="journal article" date="2020" name="Nature">
        <title>Giant virus diversity and host interactions through global metagenomics.</title>
        <authorList>
            <person name="Schulz F."/>
            <person name="Roux S."/>
            <person name="Paez-Espino D."/>
            <person name="Jungbluth S."/>
            <person name="Walsh D.A."/>
            <person name="Denef V.J."/>
            <person name="McMahon K.D."/>
            <person name="Konstantinidis K.T."/>
            <person name="Eloe-Fadrosh E.A."/>
            <person name="Kyrpides N.C."/>
            <person name="Woyke T."/>
        </authorList>
    </citation>
    <scope>NUCLEOTIDE SEQUENCE</scope>
    <source>
        <strain evidence="1">GVMAG-M-3300025626-8</strain>
    </source>
</reference>
<dbReference type="AlphaFoldDB" id="A0A6C0J232"/>
<organism evidence="1">
    <name type="scientific">viral metagenome</name>
    <dbReference type="NCBI Taxonomy" id="1070528"/>
    <lineage>
        <taxon>unclassified sequences</taxon>
        <taxon>metagenomes</taxon>
        <taxon>organismal metagenomes</taxon>
    </lineage>
</organism>
<sequence length="348" mass="38898">MAEVGHAIRDVFAHVVARAVWNYLTCGFLAATGTLDLRPDTDSVRERLREGSTKWSTLSPNRTQQYTEQEFCLVSNSKIFGDAFLRAYYITKRFDVKAFVKGLVQQWGPSSVYECFVLSKIHDNMFWHVDGGSKVASDIVIYNVLGPRDSISCFMLLLIDTKRVLQAQVADPFFPTHEDIDAGLIQLDKCKIPLETPDLTGCEATFCDLTRKPELNGIRVEVIEVHDDGRYLVQLISGGEQKLVHPRNLQFDPGYCELPDEIAFVVPRLSVAVQKAVAAGVVRCWFIWAREGDVVVFDGSKPHAVFNVPSATGLPQLALAVNYRGVMPLVEEQHIKGKKGVRLKLSEV</sequence>